<gene>
    <name evidence="1" type="ORF">H1P_190058</name>
    <name evidence="2" type="ORF">H1P_3450009</name>
</gene>
<evidence type="ECO:0000313" key="1">
    <source>
        <dbReference type="EMBL" id="VEP13259.1"/>
    </source>
</evidence>
<evidence type="ECO:0000313" key="2">
    <source>
        <dbReference type="EMBL" id="VEP15550.1"/>
    </source>
</evidence>
<dbReference type="Proteomes" id="UP000320055">
    <property type="component" value="Unassembled WGS sequence"/>
</dbReference>
<accession>A0A563VVW3</accession>
<dbReference type="EMBL" id="CAACVJ010000274">
    <property type="protein sequence ID" value="VEP15550.1"/>
    <property type="molecule type" value="Genomic_DNA"/>
</dbReference>
<reference evidence="2 3" key="1">
    <citation type="submission" date="2019-01" db="EMBL/GenBank/DDBJ databases">
        <authorList>
            <person name="Brito A."/>
        </authorList>
    </citation>
    <scope>NUCLEOTIDE SEQUENCE [LARGE SCALE GENOMIC DNA]</scope>
    <source>
        <strain evidence="2">1</strain>
    </source>
</reference>
<sequence>MKQRVKEFETVRECVDTAFKKCPNVYA</sequence>
<protein>
    <submittedName>
        <fullName evidence="2">Transposase</fullName>
    </submittedName>
</protein>
<organism evidence="2 3">
    <name type="scientific">Hyella patelloides LEGE 07179</name>
    <dbReference type="NCBI Taxonomy" id="945734"/>
    <lineage>
        <taxon>Bacteria</taxon>
        <taxon>Bacillati</taxon>
        <taxon>Cyanobacteriota</taxon>
        <taxon>Cyanophyceae</taxon>
        <taxon>Pleurocapsales</taxon>
        <taxon>Hyellaceae</taxon>
        <taxon>Hyella</taxon>
    </lineage>
</organism>
<name>A0A563VVW3_9CYAN</name>
<evidence type="ECO:0000313" key="3">
    <source>
        <dbReference type="Proteomes" id="UP000320055"/>
    </source>
</evidence>
<dbReference type="AlphaFoldDB" id="A0A563VVW3"/>
<proteinExistence type="predicted"/>
<keyword evidence="3" id="KW-1185">Reference proteome</keyword>
<dbReference type="EMBL" id="CAACVJ010000101">
    <property type="protein sequence ID" value="VEP13259.1"/>
    <property type="molecule type" value="Genomic_DNA"/>
</dbReference>